<dbReference type="InterPro" id="IPR016181">
    <property type="entry name" value="Acyl_CoA_acyltransferase"/>
</dbReference>
<reference evidence="2 3" key="1">
    <citation type="submission" date="2019-11" db="EMBL/GenBank/DDBJ databases">
        <authorList>
            <person name="Brisse S."/>
        </authorList>
    </citation>
    <scope>NUCLEOTIDE SEQUENCE [LARGE SCALE GENOMIC DNA]</scope>
    <source>
        <strain evidence="2">FRC0190</strain>
    </source>
</reference>
<feature type="domain" description="N-acetyltransferase" evidence="1">
    <location>
        <begin position="3"/>
        <end position="180"/>
    </location>
</feature>
<organism evidence="2 3">
    <name type="scientific">Corynebacterium rouxii</name>
    <dbReference type="NCBI Taxonomy" id="2719119"/>
    <lineage>
        <taxon>Bacteria</taxon>
        <taxon>Bacillati</taxon>
        <taxon>Actinomycetota</taxon>
        <taxon>Actinomycetes</taxon>
        <taxon>Mycobacteriales</taxon>
        <taxon>Corynebacteriaceae</taxon>
        <taxon>Corynebacterium</taxon>
    </lineage>
</organism>
<dbReference type="EMBL" id="LR738855">
    <property type="protein sequence ID" value="VZH85876.1"/>
    <property type="molecule type" value="Genomic_DNA"/>
</dbReference>
<evidence type="ECO:0000313" key="2">
    <source>
        <dbReference type="EMBL" id="VZH85876.1"/>
    </source>
</evidence>
<dbReference type="GO" id="GO:0016747">
    <property type="term" value="F:acyltransferase activity, transferring groups other than amino-acyl groups"/>
    <property type="evidence" value="ECO:0007669"/>
    <property type="project" value="InterPro"/>
</dbReference>
<evidence type="ECO:0000313" key="3">
    <source>
        <dbReference type="Proteomes" id="UP000423525"/>
    </source>
</evidence>
<gene>
    <name evidence="2" type="ORF">FRC0190_01808</name>
</gene>
<name>A0A6I8MIG1_9CORY</name>
<dbReference type="SUPFAM" id="SSF55729">
    <property type="entry name" value="Acyl-CoA N-acyltransferases (Nat)"/>
    <property type="match status" value="1"/>
</dbReference>
<proteinExistence type="predicted"/>
<dbReference type="InterPro" id="IPR000182">
    <property type="entry name" value="GNAT_dom"/>
</dbReference>
<dbReference type="Pfam" id="PF00583">
    <property type="entry name" value="Acetyltransf_1"/>
    <property type="match status" value="1"/>
</dbReference>
<dbReference type="Proteomes" id="UP000423525">
    <property type="component" value="Chromosome"/>
</dbReference>
<dbReference type="PROSITE" id="PS51186">
    <property type="entry name" value="GNAT"/>
    <property type="match status" value="1"/>
</dbReference>
<dbReference type="KEGG" id="crf:FRC0190_01808"/>
<dbReference type="AlphaFoldDB" id="A0A6I8MIG1"/>
<dbReference type="CDD" id="cd04301">
    <property type="entry name" value="NAT_SF"/>
    <property type="match status" value="1"/>
</dbReference>
<dbReference type="Gene3D" id="3.40.630.30">
    <property type="match status" value="1"/>
</dbReference>
<evidence type="ECO:0000259" key="1">
    <source>
        <dbReference type="PROSITE" id="PS51186"/>
    </source>
</evidence>
<sequence>MDYIFRKSTESDLDGIADVLGRAKNTDLSPAERAKAGFVQGTMTRQSLGERIARPHFGAIVAVNNANTVVATCLYSPCPRDTQADHPTAGVARVVADSDIPATDILMFGPMAVDSPAQGKGTARKLITAVHEHASTVGATHIASFVEHSNERSMGLHQHLGFTVLGSFQLHGKDYSVFVQPVN</sequence>
<protein>
    <recommendedName>
        <fullName evidence="1">N-acetyltransferase domain-containing protein</fullName>
    </recommendedName>
</protein>
<dbReference type="RefSeq" id="WP_232053143.1">
    <property type="nucleotide sequence ID" value="NZ_CP168248.1"/>
</dbReference>
<accession>A0A6I8MIG1</accession>